<keyword evidence="2" id="KW-1185">Reference proteome</keyword>
<gene>
    <name evidence="1" type="ORF">E2562_013198</name>
</gene>
<dbReference type="Proteomes" id="UP000479710">
    <property type="component" value="Unassembled WGS sequence"/>
</dbReference>
<dbReference type="AlphaFoldDB" id="A0A6G1DIJ1"/>
<accession>A0A6G1DIJ1</accession>
<dbReference type="EMBL" id="SPHZ02000006">
    <property type="protein sequence ID" value="KAF0912246.1"/>
    <property type="molecule type" value="Genomic_DNA"/>
</dbReference>
<protein>
    <submittedName>
        <fullName evidence="1">Uncharacterized protein</fullName>
    </submittedName>
</protein>
<organism evidence="1 2">
    <name type="scientific">Oryza meyeriana var. granulata</name>
    <dbReference type="NCBI Taxonomy" id="110450"/>
    <lineage>
        <taxon>Eukaryota</taxon>
        <taxon>Viridiplantae</taxon>
        <taxon>Streptophyta</taxon>
        <taxon>Embryophyta</taxon>
        <taxon>Tracheophyta</taxon>
        <taxon>Spermatophyta</taxon>
        <taxon>Magnoliopsida</taxon>
        <taxon>Liliopsida</taxon>
        <taxon>Poales</taxon>
        <taxon>Poaceae</taxon>
        <taxon>BOP clade</taxon>
        <taxon>Oryzoideae</taxon>
        <taxon>Oryzeae</taxon>
        <taxon>Oryzinae</taxon>
        <taxon>Oryza</taxon>
        <taxon>Oryza meyeriana</taxon>
    </lineage>
</organism>
<name>A0A6G1DIJ1_9ORYZ</name>
<evidence type="ECO:0000313" key="1">
    <source>
        <dbReference type="EMBL" id="KAF0912246.1"/>
    </source>
</evidence>
<sequence>MSAVPFNPDRTATKYKCLKREDDECIANIKASSHEENKRIMAVNHANLPVDYMERNGAHGTSNSLPIDIILKTLITVTSAIKEIIDMMNKSSIVEERAGCKLGVDSRWNQHAAEGWLFQVHSE</sequence>
<proteinExistence type="predicted"/>
<comment type="caution">
    <text evidence="1">The sequence shown here is derived from an EMBL/GenBank/DDBJ whole genome shotgun (WGS) entry which is preliminary data.</text>
</comment>
<reference evidence="1 2" key="1">
    <citation type="submission" date="2019-11" db="EMBL/GenBank/DDBJ databases">
        <title>Whole genome sequence of Oryza granulata.</title>
        <authorList>
            <person name="Li W."/>
        </authorList>
    </citation>
    <scope>NUCLEOTIDE SEQUENCE [LARGE SCALE GENOMIC DNA]</scope>
    <source>
        <strain evidence="2">cv. Menghai</strain>
        <tissue evidence="1">Leaf</tissue>
    </source>
</reference>
<evidence type="ECO:0000313" key="2">
    <source>
        <dbReference type="Proteomes" id="UP000479710"/>
    </source>
</evidence>